<dbReference type="InParanoid" id="A0A1W0VWI3"/>
<dbReference type="EMBL" id="CM000762">
    <property type="protein sequence ID" value="OQU86471.1"/>
    <property type="molecule type" value="Genomic_DNA"/>
</dbReference>
<evidence type="ECO:0000256" key="5">
    <source>
        <dbReference type="RuleBase" id="RU362057"/>
    </source>
</evidence>
<dbReference type="Pfam" id="PF26168">
    <property type="entry name" value="Glyco_transf_N"/>
    <property type="match status" value="1"/>
</dbReference>
<evidence type="ECO:0000256" key="1">
    <source>
        <dbReference type="ARBA" id="ARBA00009995"/>
    </source>
</evidence>
<sequence length="484" mass="52314">MMAAPAKHVLLFPFPGQGHLSAFMSLAGLLHGALPDAAITLVSTPRNVAALRTTARSNSNSSFLGFHPLPFTPADHGLPPDCESSDAIQPMAIFDLLEAFEALEAAFDDYLSAAVAAAGGSGRDVCVVSDPLTAWTVTVARRRGCAHAFFASCGAYGSAVLHSLFSHLPVRPDPTTGRVHLPEYPEVVIHRSQLFSAGPPAVRERGARFYGRQVPLGYETDAVLINTVEEFEPTGLAMLRRTLKIPVCPIGPLVRATGLPVSTPTEADAAIVSFLDRHPPSSVLYISFGSQNSIRAEHMTELALALESAGRPFVWAVRPPVGHDINGDDFRADQWLPDEFEERARTGNRGLLVRGWAPQVRILAHASTGAFLSHCGWNSVLESVTHGVPIVGWPLSSEQFYNAKMLDEEWGVCVEVARGNVEDTVVSSAAVAGVVETVMGQTAKAAEMRRRLREMKEVMEVSWKEGSGSSRKAMEDFLRTMNLR</sequence>
<dbReference type="InterPro" id="IPR002213">
    <property type="entry name" value="UDP_glucos_trans"/>
</dbReference>
<dbReference type="Gene3D" id="3.40.50.2000">
    <property type="entry name" value="Glycogen Phosphorylase B"/>
    <property type="match status" value="2"/>
</dbReference>
<feature type="domain" description="Glycosyltransferase N-terminal" evidence="6">
    <location>
        <begin position="9"/>
        <end position="160"/>
    </location>
</feature>
<accession>A0A1W0VWI3</accession>
<protein>
    <recommendedName>
        <fullName evidence="5">Glycosyltransferase</fullName>
        <ecNumber evidence="5">2.4.1.-</ecNumber>
    </recommendedName>
</protein>
<proteinExistence type="inferred from homology"/>
<keyword evidence="3 4" id="KW-0808">Transferase</keyword>
<dbReference type="eggNOG" id="KOG1192">
    <property type="taxonomic scope" value="Eukaryota"/>
</dbReference>
<dbReference type="FunFam" id="3.40.50.2000:FF:000103">
    <property type="entry name" value="Glycosyltransferase"/>
    <property type="match status" value="1"/>
</dbReference>
<keyword evidence="8" id="KW-1185">Reference proteome</keyword>
<dbReference type="InterPro" id="IPR058980">
    <property type="entry name" value="Glyco_transf_N"/>
</dbReference>
<dbReference type="Gramene" id="OQU86471">
    <property type="protein sequence ID" value="OQU86471"/>
    <property type="gene ID" value="SORBI_3003G095000"/>
</dbReference>
<dbReference type="EC" id="2.4.1.-" evidence="5"/>
<dbReference type="OMA" id="ARMNERK"/>
<reference evidence="7 8" key="1">
    <citation type="journal article" date="2009" name="Nature">
        <title>The Sorghum bicolor genome and the diversification of grasses.</title>
        <authorList>
            <person name="Paterson A.H."/>
            <person name="Bowers J.E."/>
            <person name="Bruggmann R."/>
            <person name="Dubchak I."/>
            <person name="Grimwood J."/>
            <person name="Gundlach H."/>
            <person name="Haberer G."/>
            <person name="Hellsten U."/>
            <person name="Mitros T."/>
            <person name="Poliakov A."/>
            <person name="Schmutz J."/>
            <person name="Spannagl M."/>
            <person name="Tang H."/>
            <person name="Wang X."/>
            <person name="Wicker T."/>
            <person name="Bharti A.K."/>
            <person name="Chapman J."/>
            <person name="Feltus F.A."/>
            <person name="Gowik U."/>
            <person name="Grigoriev I.V."/>
            <person name="Lyons E."/>
            <person name="Maher C.A."/>
            <person name="Martis M."/>
            <person name="Narechania A."/>
            <person name="Otillar R.P."/>
            <person name="Penning B.W."/>
            <person name="Salamov A.A."/>
            <person name="Wang Y."/>
            <person name="Zhang L."/>
            <person name="Carpita N.C."/>
            <person name="Freeling M."/>
            <person name="Gingle A.R."/>
            <person name="Hash C.T."/>
            <person name="Keller B."/>
            <person name="Klein P."/>
            <person name="Kresovich S."/>
            <person name="McCann M.C."/>
            <person name="Ming R."/>
            <person name="Peterson D.G."/>
            <person name="Mehboob-ur-Rahman"/>
            <person name="Ware D."/>
            <person name="Westhoff P."/>
            <person name="Mayer K.F."/>
            <person name="Messing J."/>
            <person name="Rokhsar D.S."/>
        </authorList>
    </citation>
    <scope>NUCLEOTIDE SEQUENCE [LARGE SCALE GENOMIC DNA]</scope>
    <source>
        <strain evidence="8">cv. BTx623</strain>
    </source>
</reference>
<dbReference type="KEGG" id="sbi:8079053"/>
<evidence type="ECO:0000256" key="3">
    <source>
        <dbReference type="ARBA" id="ARBA00022679"/>
    </source>
</evidence>
<evidence type="ECO:0000256" key="2">
    <source>
        <dbReference type="ARBA" id="ARBA00022676"/>
    </source>
</evidence>
<dbReference type="PANTHER" id="PTHR48047">
    <property type="entry name" value="GLYCOSYLTRANSFERASE"/>
    <property type="match status" value="1"/>
</dbReference>
<evidence type="ECO:0000313" key="7">
    <source>
        <dbReference type="EMBL" id="OQU86471.1"/>
    </source>
</evidence>
<dbReference type="PANTHER" id="PTHR48047:SF188">
    <property type="entry name" value="GLYCOSYLTRANSFERASE"/>
    <property type="match status" value="1"/>
</dbReference>
<organism evidence="7 8">
    <name type="scientific">Sorghum bicolor</name>
    <name type="common">Sorghum</name>
    <name type="synonym">Sorghum vulgare</name>
    <dbReference type="NCBI Taxonomy" id="4558"/>
    <lineage>
        <taxon>Eukaryota</taxon>
        <taxon>Viridiplantae</taxon>
        <taxon>Streptophyta</taxon>
        <taxon>Embryophyta</taxon>
        <taxon>Tracheophyta</taxon>
        <taxon>Spermatophyta</taxon>
        <taxon>Magnoliopsida</taxon>
        <taxon>Liliopsida</taxon>
        <taxon>Poales</taxon>
        <taxon>Poaceae</taxon>
        <taxon>PACMAD clade</taxon>
        <taxon>Panicoideae</taxon>
        <taxon>Andropogonodae</taxon>
        <taxon>Andropogoneae</taxon>
        <taxon>Sorghinae</taxon>
        <taxon>Sorghum</taxon>
    </lineage>
</organism>
<dbReference type="GO" id="GO:0035251">
    <property type="term" value="F:UDP-glucosyltransferase activity"/>
    <property type="evidence" value="ECO:0000318"/>
    <property type="project" value="GO_Central"/>
</dbReference>
<evidence type="ECO:0000259" key="6">
    <source>
        <dbReference type="Pfam" id="PF26168"/>
    </source>
</evidence>
<dbReference type="CDD" id="cd03784">
    <property type="entry name" value="GT1_Gtf-like"/>
    <property type="match status" value="1"/>
</dbReference>
<dbReference type="SUPFAM" id="SSF53756">
    <property type="entry name" value="UDP-Glycosyltransferase/glycogen phosphorylase"/>
    <property type="match status" value="1"/>
</dbReference>
<dbReference type="FunFam" id="3.40.50.2000:FF:000064">
    <property type="entry name" value="Glycosyltransferase"/>
    <property type="match status" value="1"/>
</dbReference>
<name>A0A1W0VWI3_SORBI</name>
<dbReference type="AlphaFoldDB" id="A0A1W0VWI3"/>
<dbReference type="Proteomes" id="UP000000768">
    <property type="component" value="Chromosome 3"/>
</dbReference>
<reference evidence="8" key="2">
    <citation type="journal article" date="2018" name="Plant J.">
        <title>The Sorghum bicolor reference genome: improved assembly, gene annotations, a transcriptome atlas, and signatures of genome organization.</title>
        <authorList>
            <person name="McCormick R.F."/>
            <person name="Truong S.K."/>
            <person name="Sreedasyam A."/>
            <person name="Jenkins J."/>
            <person name="Shu S."/>
            <person name="Sims D."/>
            <person name="Kennedy M."/>
            <person name="Amirebrahimi M."/>
            <person name="Weers B.D."/>
            <person name="McKinley B."/>
            <person name="Mattison A."/>
            <person name="Morishige D.T."/>
            <person name="Grimwood J."/>
            <person name="Schmutz J."/>
            <person name="Mullet J.E."/>
        </authorList>
    </citation>
    <scope>NUCLEOTIDE SEQUENCE [LARGE SCALE GENOMIC DNA]</scope>
    <source>
        <strain evidence="8">cv. BTx623</strain>
    </source>
</reference>
<comment type="similarity">
    <text evidence="1 4">Belongs to the UDP-glycosyltransferase family.</text>
</comment>
<dbReference type="OrthoDB" id="5835829at2759"/>
<dbReference type="Pfam" id="PF00201">
    <property type="entry name" value="UDPGT"/>
    <property type="match status" value="1"/>
</dbReference>
<dbReference type="InterPro" id="IPR035595">
    <property type="entry name" value="UDP_glycos_trans_CS"/>
</dbReference>
<dbReference type="PROSITE" id="PS00375">
    <property type="entry name" value="UDPGT"/>
    <property type="match status" value="1"/>
</dbReference>
<keyword evidence="2 4" id="KW-0328">Glycosyltransferase</keyword>
<evidence type="ECO:0000256" key="4">
    <source>
        <dbReference type="RuleBase" id="RU003718"/>
    </source>
</evidence>
<gene>
    <name evidence="7" type="ORF">SORBI_3003G095000</name>
</gene>
<evidence type="ECO:0000313" key="8">
    <source>
        <dbReference type="Proteomes" id="UP000000768"/>
    </source>
</evidence>
<dbReference type="FunCoup" id="A0A1W0VWI3">
    <property type="interactions" value="81"/>
</dbReference>